<dbReference type="EC" id="6.1.1.1" evidence="8"/>
<sequence>MSEHILDELSWRGLIAQSTDIDALRRELDHGPLTLYCGFDPTAPSLHAGNLVPLLMLKRFQRAGHRPIVLAGGATGMIGDPRDNGERSLNTLDVVAEWAGRIRGQLERFVDFDDSPTGAIVENNLDWTGKQNTLEFLRDVGKHFSVNVMLNRETVKRRLEGDGMSYTEFSYLLLQSQDYLELYRKHGCKLQVGGSDQWGNLVGGVDLIRRVEGGTAHALTAPLVTDAEGRKFGKSTGGGNVWLDPELTSPYAWYQYFVNVGDADVIRYLRLFTFLEREEIDALAKDTEERPHLRAAQKRLAEEFTNLVHSEDQTRQVIAASQALFGRGELTELDAPTLDAAMAEVPNGKVEPAGDATIVDLLIAGGLVDSKGAARRTVKEGGAYVNNVKIADEEWKPAASDALHGRWLVVRKGKRTVAGVRVGG</sequence>
<protein>
    <recommendedName>
        <fullName evidence="8">Tyrosine--tRNA ligase</fullName>
        <ecNumber evidence="8">6.1.1.1</ecNumber>
    </recommendedName>
    <alternativeName>
        <fullName evidence="8">Tyrosyl-tRNA synthetase</fullName>
        <shortName evidence="8">TyrRS</shortName>
    </alternativeName>
</protein>
<name>A0ABW5HDJ0_9PSEU</name>
<evidence type="ECO:0000256" key="9">
    <source>
        <dbReference type="PROSITE-ProRule" id="PRU00182"/>
    </source>
</evidence>
<feature type="short sequence motif" description="'HIGH' region" evidence="8">
    <location>
        <begin position="41"/>
        <end position="50"/>
    </location>
</feature>
<comment type="caution">
    <text evidence="11">The sequence shown here is derived from an EMBL/GenBank/DDBJ whole genome shotgun (WGS) entry which is preliminary data.</text>
</comment>
<dbReference type="NCBIfam" id="TIGR00234">
    <property type="entry name" value="tyrS"/>
    <property type="match status" value="1"/>
</dbReference>
<dbReference type="GO" id="GO:0004831">
    <property type="term" value="F:tyrosine-tRNA ligase activity"/>
    <property type="evidence" value="ECO:0007669"/>
    <property type="project" value="UniProtKB-EC"/>
</dbReference>
<dbReference type="Pfam" id="PF22421">
    <property type="entry name" value="SYY_C-terminal"/>
    <property type="match status" value="1"/>
</dbReference>
<dbReference type="Gene3D" id="3.40.50.620">
    <property type="entry name" value="HUPs"/>
    <property type="match status" value="1"/>
</dbReference>
<evidence type="ECO:0000313" key="11">
    <source>
        <dbReference type="EMBL" id="MFD2471192.1"/>
    </source>
</evidence>
<dbReference type="Gene3D" id="3.10.290.10">
    <property type="entry name" value="RNA-binding S4 domain"/>
    <property type="match status" value="1"/>
</dbReference>
<keyword evidence="2 8" id="KW-0547">Nucleotide-binding</keyword>
<dbReference type="InterPro" id="IPR054608">
    <property type="entry name" value="SYY-like_C"/>
</dbReference>
<organism evidence="11 12">
    <name type="scientific">Amycolatopsis silviterrae</name>
    <dbReference type="NCBI Taxonomy" id="1656914"/>
    <lineage>
        <taxon>Bacteria</taxon>
        <taxon>Bacillati</taxon>
        <taxon>Actinomycetota</taxon>
        <taxon>Actinomycetes</taxon>
        <taxon>Pseudonocardiales</taxon>
        <taxon>Pseudonocardiaceae</taxon>
        <taxon>Amycolatopsis</taxon>
    </lineage>
</organism>
<dbReference type="PANTHER" id="PTHR11766:SF0">
    <property type="entry name" value="TYROSINE--TRNA LIGASE, MITOCHONDRIAL"/>
    <property type="match status" value="1"/>
</dbReference>
<evidence type="ECO:0000256" key="6">
    <source>
        <dbReference type="ARBA" id="ARBA00023146"/>
    </source>
</evidence>
<comment type="subcellular location">
    <subcellularLocation>
        <location evidence="8">Cytoplasm</location>
    </subcellularLocation>
</comment>
<dbReference type="PROSITE" id="PS00178">
    <property type="entry name" value="AA_TRNA_LIGASE_I"/>
    <property type="match status" value="1"/>
</dbReference>
<dbReference type="SUPFAM" id="SSF52374">
    <property type="entry name" value="Nucleotidylyl transferase"/>
    <property type="match status" value="1"/>
</dbReference>
<dbReference type="EMBL" id="JBHUKS010000019">
    <property type="protein sequence ID" value="MFD2471192.1"/>
    <property type="molecule type" value="Genomic_DNA"/>
</dbReference>
<comment type="similarity">
    <text evidence="8">Belongs to the class-I aminoacyl-tRNA synthetase family. TyrS type 1 subfamily.</text>
</comment>
<feature type="binding site" evidence="8">
    <location>
        <position position="175"/>
    </location>
    <ligand>
        <name>L-tyrosine</name>
        <dbReference type="ChEBI" id="CHEBI:58315"/>
    </ligand>
</feature>
<comment type="function">
    <text evidence="8">Catalyzes the attachment of tyrosine to tRNA(Tyr) in a two-step reaction: tyrosine is first activated by ATP to form Tyr-AMP and then transferred to the acceptor end of tRNA(Tyr).</text>
</comment>
<evidence type="ECO:0000256" key="1">
    <source>
        <dbReference type="ARBA" id="ARBA00022598"/>
    </source>
</evidence>
<feature type="binding site" evidence="8">
    <location>
        <position position="234"/>
    </location>
    <ligand>
        <name>ATP</name>
        <dbReference type="ChEBI" id="CHEBI:30616"/>
    </ligand>
</feature>
<feature type="binding site" evidence="8">
    <location>
        <position position="36"/>
    </location>
    <ligand>
        <name>L-tyrosine</name>
        <dbReference type="ChEBI" id="CHEBI:58315"/>
    </ligand>
</feature>
<proteinExistence type="inferred from homology"/>
<keyword evidence="1 8" id="KW-0436">Ligase</keyword>
<dbReference type="Proteomes" id="UP001597483">
    <property type="component" value="Unassembled WGS sequence"/>
</dbReference>
<gene>
    <name evidence="8 11" type="primary">tyrS</name>
    <name evidence="11" type="ORF">ACFSVL_27620</name>
</gene>
<evidence type="ECO:0000256" key="7">
    <source>
        <dbReference type="ARBA" id="ARBA00048248"/>
    </source>
</evidence>
<dbReference type="InterPro" id="IPR001412">
    <property type="entry name" value="aa-tRNA-synth_I_CS"/>
</dbReference>
<evidence type="ECO:0000259" key="10">
    <source>
        <dbReference type="Pfam" id="PF22421"/>
    </source>
</evidence>
<comment type="subunit">
    <text evidence="8">Homodimer.</text>
</comment>
<dbReference type="CDD" id="cd00805">
    <property type="entry name" value="TyrRS_core"/>
    <property type="match status" value="1"/>
</dbReference>
<keyword evidence="8" id="KW-0963">Cytoplasm</keyword>
<feature type="binding site" evidence="8">
    <location>
        <position position="171"/>
    </location>
    <ligand>
        <name>L-tyrosine</name>
        <dbReference type="ChEBI" id="CHEBI:58315"/>
    </ligand>
</feature>
<keyword evidence="4 9" id="KW-0694">RNA-binding</keyword>
<accession>A0ABW5HDJ0</accession>
<dbReference type="Gene3D" id="1.10.240.10">
    <property type="entry name" value="Tyrosyl-Transfer RNA Synthetase"/>
    <property type="match status" value="1"/>
</dbReference>
<dbReference type="PROSITE" id="PS50889">
    <property type="entry name" value="S4"/>
    <property type="match status" value="1"/>
</dbReference>
<dbReference type="InterPro" id="IPR002305">
    <property type="entry name" value="aa-tRNA-synth_Ic"/>
</dbReference>
<evidence type="ECO:0000256" key="2">
    <source>
        <dbReference type="ARBA" id="ARBA00022741"/>
    </source>
</evidence>
<evidence type="ECO:0000256" key="5">
    <source>
        <dbReference type="ARBA" id="ARBA00022917"/>
    </source>
</evidence>
<evidence type="ECO:0000313" key="12">
    <source>
        <dbReference type="Proteomes" id="UP001597483"/>
    </source>
</evidence>
<evidence type="ECO:0000256" key="4">
    <source>
        <dbReference type="ARBA" id="ARBA00022884"/>
    </source>
</evidence>
<feature type="short sequence motif" description="'KMSKS' region" evidence="8">
    <location>
        <begin position="231"/>
        <end position="235"/>
    </location>
</feature>
<keyword evidence="6 8" id="KW-0030">Aminoacyl-tRNA synthetase</keyword>
<evidence type="ECO:0000256" key="3">
    <source>
        <dbReference type="ARBA" id="ARBA00022840"/>
    </source>
</evidence>
<dbReference type="PANTHER" id="PTHR11766">
    <property type="entry name" value="TYROSYL-TRNA SYNTHETASE"/>
    <property type="match status" value="1"/>
</dbReference>
<evidence type="ECO:0000256" key="8">
    <source>
        <dbReference type="HAMAP-Rule" id="MF_02006"/>
    </source>
</evidence>
<keyword evidence="12" id="KW-1185">Reference proteome</keyword>
<keyword evidence="3 8" id="KW-0067">ATP-binding</keyword>
<dbReference type="InterPro" id="IPR024107">
    <property type="entry name" value="Tyr-tRNA-ligase_bac_1"/>
</dbReference>
<dbReference type="SUPFAM" id="SSF55174">
    <property type="entry name" value="Alpha-L RNA-binding motif"/>
    <property type="match status" value="1"/>
</dbReference>
<reference evidence="12" key="1">
    <citation type="journal article" date="2019" name="Int. J. Syst. Evol. Microbiol.">
        <title>The Global Catalogue of Microorganisms (GCM) 10K type strain sequencing project: providing services to taxonomists for standard genome sequencing and annotation.</title>
        <authorList>
            <consortium name="The Broad Institute Genomics Platform"/>
            <consortium name="The Broad Institute Genome Sequencing Center for Infectious Disease"/>
            <person name="Wu L."/>
            <person name="Ma J."/>
        </authorList>
    </citation>
    <scope>NUCLEOTIDE SEQUENCE [LARGE SCALE GENOMIC DNA]</scope>
    <source>
        <strain evidence="12">CGMCC 4.7641</strain>
    </source>
</reference>
<dbReference type="InterPro" id="IPR014729">
    <property type="entry name" value="Rossmann-like_a/b/a_fold"/>
</dbReference>
<dbReference type="InterPro" id="IPR024088">
    <property type="entry name" value="Tyr-tRNA-ligase_bac-type"/>
</dbReference>
<dbReference type="InterPro" id="IPR002307">
    <property type="entry name" value="Tyr-tRNA-ligase"/>
</dbReference>
<feature type="domain" description="Tyrosine--tRNA ligase SYY-like C-terminal" evidence="10">
    <location>
        <begin position="340"/>
        <end position="415"/>
    </location>
</feature>
<comment type="catalytic activity">
    <reaction evidence="7 8">
        <text>tRNA(Tyr) + L-tyrosine + ATP = L-tyrosyl-tRNA(Tyr) + AMP + diphosphate + H(+)</text>
        <dbReference type="Rhea" id="RHEA:10220"/>
        <dbReference type="Rhea" id="RHEA-COMP:9706"/>
        <dbReference type="Rhea" id="RHEA-COMP:9707"/>
        <dbReference type="ChEBI" id="CHEBI:15378"/>
        <dbReference type="ChEBI" id="CHEBI:30616"/>
        <dbReference type="ChEBI" id="CHEBI:33019"/>
        <dbReference type="ChEBI" id="CHEBI:58315"/>
        <dbReference type="ChEBI" id="CHEBI:78442"/>
        <dbReference type="ChEBI" id="CHEBI:78536"/>
        <dbReference type="ChEBI" id="CHEBI:456215"/>
        <dbReference type="EC" id="6.1.1.1"/>
    </reaction>
</comment>
<dbReference type="HAMAP" id="MF_02006">
    <property type="entry name" value="Tyr_tRNA_synth_type1"/>
    <property type="match status" value="1"/>
</dbReference>
<dbReference type="RefSeq" id="WP_378308469.1">
    <property type="nucleotide sequence ID" value="NZ_JBHUKS010000019.1"/>
</dbReference>
<dbReference type="PRINTS" id="PR01040">
    <property type="entry name" value="TRNASYNTHTYR"/>
</dbReference>
<dbReference type="Pfam" id="PF00579">
    <property type="entry name" value="tRNA-synt_1b"/>
    <property type="match status" value="1"/>
</dbReference>
<keyword evidence="5 8" id="KW-0648">Protein biosynthesis</keyword>
<dbReference type="InterPro" id="IPR036986">
    <property type="entry name" value="S4_RNA-bd_sf"/>
</dbReference>